<dbReference type="VEuPathDB" id="FungiDB:H257_16330"/>
<dbReference type="Proteomes" id="UP000283543">
    <property type="component" value="Unassembled WGS sequence"/>
</dbReference>
<dbReference type="CDD" id="cd03359">
    <property type="entry name" value="LbH_Dynactin_5"/>
    <property type="match status" value="1"/>
</dbReference>
<feature type="non-terminal residue" evidence="13">
    <location>
        <position position="1984"/>
    </location>
</feature>
<dbReference type="Pfam" id="PF12698">
    <property type="entry name" value="ABC2_membrane_3"/>
    <property type="match status" value="1"/>
</dbReference>
<keyword evidence="7 11" id="KW-0472">Membrane</keyword>
<dbReference type="InterPro" id="IPR047125">
    <property type="entry name" value="DCTN5"/>
</dbReference>
<feature type="transmembrane region" description="Helical" evidence="11">
    <location>
        <begin position="1749"/>
        <end position="1770"/>
    </location>
</feature>
<evidence type="ECO:0000256" key="11">
    <source>
        <dbReference type="SAM" id="Phobius"/>
    </source>
</evidence>
<dbReference type="GO" id="GO:0005524">
    <property type="term" value="F:ATP binding"/>
    <property type="evidence" value="ECO:0007669"/>
    <property type="project" value="InterPro"/>
</dbReference>
<comment type="caution">
    <text evidence="13">The sequence shown here is derived from an EMBL/GenBank/DDBJ whole genome shotgun (WGS) entry which is preliminary data.</text>
</comment>
<feature type="domain" description="LNR" evidence="12">
    <location>
        <begin position="167"/>
        <end position="205"/>
    </location>
</feature>
<dbReference type="InterPro" id="IPR031357">
    <property type="entry name" value="Stealth_CR3"/>
</dbReference>
<accession>A0A3R6YYP9</accession>
<comment type="similarity">
    <text evidence="2">Belongs to the stealth family.</text>
</comment>
<dbReference type="InterPro" id="IPR003439">
    <property type="entry name" value="ABC_transporter-like_ATP-bd"/>
</dbReference>
<dbReference type="GO" id="GO:0016887">
    <property type="term" value="F:ATP hydrolysis activity"/>
    <property type="evidence" value="ECO:0007669"/>
    <property type="project" value="InterPro"/>
</dbReference>
<evidence type="ECO:0000256" key="6">
    <source>
        <dbReference type="ARBA" id="ARBA00022989"/>
    </source>
</evidence>
<evidence type="ECO:0000313" key="14">
    <source>
        <dbReference type="Proteomes" id="UP000283543"/>
    </source>
</evidence>
<organism evidence="13 14">
    <name type="scientific">Aphanomyces astaci</name>
    <name type="common">Crayfish plague agent</name>
    <dbReference type="NCBI Taxonomy" id="112090"/>
    <lineage>
        <taxon>Eukaryota</taxon>
        <taxon>Sar</taxon>
        <taxon>Stramenopiles</taxon>
        <taxon>Oomycota</taxon>
        <taxon>Saprolegniomycetes</taxon>
        <taxon>Saprolegniales</taxon>
        <taxon>Verrucalvaceae</taxon>
        <taxon>Aphanomyces</taxon>
    </lineage>
</organism>
<reference evidence="13 14" key="1">
    <citation type="submission" date="2018-08" db="EMBL/GenBank/DDBJ databases">
        <title>Aphanomyces genome sequencing and annotation.</title>
        <authorList>
            <person name="Minardi D."/>
            <person name="Oidtmann B."/>
            <person name="Van Der Giezen M."/>
            <person name="Studholme D.J."/>
        </authorList>
    </citation>
    <scope>NUCLEOTIDE SEQUENCE [LARGE SCALE GENOMIC DNA]</scope>
    <source>
        <strain evidence="13 14">Si</strain>
    </source>
</reference>
<evidence type="ECO:0000256" key="5">
    <source>
        <dbReference type="ARBA" id="ARBA00022737"/>
    </source>
</evidence>
<dbReference type="PANTHER" id="PTHR24045">
    <property type="match status" value="1"/>
</dbReference>
<evidence type="ECO:0000256" key="7">
    <source>
        <dbReference type="ARBA" id="ARBA00023136"/>
    </source>
</evidence>
<dbReference type="GO" id="GO:0005794">
    <property type="term" value="C:Golgi apparatus"/>
    <property type="evidence" value="ECO:0007669"/>
    <property type="project" value="TreeGrafter"/>
</dbReference>
<evidence type="ECO:0000259" key="12">
    <source>
        <dbReference type="SMART" id="SM00004"/>
    </source>
</evidence>
<sequence length="1984" mass="216375">VRHVYLVTDGQIPNWLNVESPRLTIVPHRSIFANQSHLPVFSSPAIEANLDKIPGLSSLFLYFNDDVFLGAPVTPEDFISPSGVQNIYLSWEVPECSKGCREFNLGNQICDPSCNTTACAFDMGDCGCLEVPTSDPLVFDVVCAPPSASNTAATDVSPVADTEQPVKTANPLNCMDGCSWTWIGDGTCDVLCNVTQCGFDAGDCSLKALEALTTLDLTTKAPGTTYGVHVPGDADALVVHLPRPYFEFLDRATLLGDQLVRRAVLLEQNMTLVLVFARKDTTGTSTGGAVVSVDGELADESTAQWTLHVLRGHHTLPHAGMWSVLSSDLAELKMTRHLHPNASTLVDLQIELPYHSIPDWSMPMTVSNKLEPSISRSVVCPPILPPVGDAGSSDEDDGATDDAAVDTGEDDAAVGCMLDGRRVLLQWQWNASLDAGAFVSGDICTNNAHVESCVHAVLSLRGGVTWVPPTPKRQEPVVWTGEWHAFEDCVVSDWFQGAIGGGLVGQCSVAVETDALDDAPPPPGPPAVDLEVAKKAKAMCSSIARRLKARSNESTWWGLSKVRDGWLAVKTWLHVNTVEVLDTPRHHMLSTDDVAACETYFASRPVELPTVSADADAVTSVDTFGDSLRFVNKLYNAQFGKVDGPIRRRVPSHMPHFIQKSLLTEMKDHWAAEFNATSSHRFRHPKDMQFSFSYMYYVVNRHKLHPPTIDDIFSTYIDINRDGLIDEHEALSVASLLTSGTRVCVFVYGLASVSDIASVKACMTPSTTETKREEIHRHGIVTVTETTQPHLTLDSLKACENVTHRLIETATKRLPPTHVTFHMLSDQYRTAWNQLLNTRAKRTKFICINDDMKYPTVAVGNILNDLFTSLWPHRSQFELPYHLKNRFGHVDELAWAVRTQYIVMGAVAKTDRRHDSVIHQGNKICRDSTLCCTKNILLRGKTIINAGTILRGDLAKISLGKFCVIREKCVLKPPPKLLPTGLLFIPQTLGDHVYIGEGSIVEGARIGSCVQIGKNCVIGKRVIIRDCCYIADNTIIPPDEIIPPFTYVCGIPADGLQNELPGPGAYYKPPSMVVTHAKSGSVSKKGMGTGFVSKVTASTASILTSETSCTMRPGAYGVEAAERCLRSDTTAQAQASSMFKRGTADRFGHSLERKADVFNVPVLLPMRRGYTSTLLWKNFLLKKKHPIKWALEVLLPVALILLMGGLKTLTDDVKVPDGWSTDKPIEGSDTIGTSYSLFHVDTMFGVPLPKFYQTEGTVSGLLLQMATKAWDARQDSKGMTAAQNEACSAAAYSGNVNADVNSPSAWPAICRDNIIPQKLAIAPDNDFTRKYFLETLSLWYPRVSLDANGTLAVPSIADSVQFFADETALNAYVTNVEYAKSFSTPRIAAAIVFTAMPSPLGSAGNIEYSIRLNSTLGRGGVTGDVPRTNLEPFLPLQRSINTDSYTRYAKSGFMSYQTLVTRFALCVPDWNADTRTTTGTCTQETAVMAAGNAMTDATLVSTQLQADLNVFLSIMSYTNATKKPFNLNSVPLAALSALAKPLRQMPQPVGGASVFAFPIQAFTSSPFYQSVKDFFGLVFVLSYLHALSSVLVALISEKETKARELMKILGVPESAIVLSWYITYGAIFVVAAVLQAVVGKVVLFPNSNVLLLLVFFLLFGWAVLAYGYMVSAIFSKSRTGTYIGMIGFFAMYLVTAGFNDTSAAKSKAIACLFAPAALTFGVKSLAESEASGIGITSANAGSDINNFKFTTAILFLVVDVVMYTLLGLYFERVVPKDYGVTETWYFAVTPSYWRKKLTKKTAKAVSADALAVALDVHSDNMEDVGIELKQQETSGHALRIQNLRKVFAVPGGEKVAVKGINLTMYKNQITGDATVHGLSLHDDLGQLRRSLGMCPQHDVLYAELTVHDHLMFYGKIKGYRGHALESEVDAKIVEVGLTEKRHVRTSDLSGGMKRKLSLAIALLGDSKIVFLDEPTSGMDPYSRR</sequence>
<dbReference type="InterPro" id="IPR027417">
    <property type="entry name" value="P-loop_NTPase"/>
</dbReference>
<protein>
    <recommendedName>
        <fullName evidence="12">LNR domain-containing protein</fullName>
    </recommendedName>
</protein>
<dbReference type="InterPro" id="IPR000800">
    <property type="entry name" value="Notch_dom"/>
</dbReference>
<dbReference type="InterPro" id="IPR021520">
    <property type="entry name" value="Stealth_CR2"/>
</dbReference>
<dbReference type="VEuPathDB" id="FungiDB:H257_16333"/>
<dbReference type="Pfam" id="PF17103">
    <property type="entry name" value="Stealth_CR4"/>
    <property type="match status" value="1"/>
</dbReference>
<dbReference type="SMART" id="SM00004">
    <property type="entry name" value="NL"/>
    <property type="match status" value="2"/>
</dbReference>
<feature type="domain" description="LNR" evidence="12">
    <location>
        <begin position="89"/>
        <end position="127"/>
    </location>
</feature>
<dbReference type="VEuPathDB" id="FungiDB:H257_16332"/>
<keyword evidence="9" id="KW-0325">Glycoprotein</keyword>
<feature type="non-terminal residue" evidence="13">
    <location>
        <position position="1"/>
    </location>
</feature>
<name>A0A3R6YYP9_APHAT</name>
<evidence type="ECO:0000256" key="1">
    <source>
        <dbReference type="ARBA" id="ARBA00004141"/>
    </source>
</evidence>
<feature type="transmembrane region" description="Helical" evidence="11">
    <location>
        <begin position="1680"/>
        <end position="1698"/>
    </location>
</feature>
<keyword evidence="8" id="KW-1015">Disulfide bond</keyword>
<dbReference type="SUPFAM" id="SSF52540">
    <property type="entry name" value="P-loop containing nucleoside triphosphate hydrolases"/>
    <property type="match status" value="1"/>
</dbReference>
<evidence type="ECO:0000256" key="10">
    <source>
        <dbReference type="SAM" id="MobiDB-lite"/>
    </source>
</evidence>
<dbReference type="InterPro" id="IPR013525">
    <property type="entry name" value="ABC2_TM"/>
</dbReference>
<feature type="compositionally biased region" description="Acidic residues" evidence="10">
    <location>
        <begin position="392"/>
        <end position="406"/>
    </location>
</feature>
<keyword evidence="4 11" id="KW-0812">Transmembrane</keyword>
<feature type="transmembrane region" description="Helical" evidence="11">
    <location>
        <begin position="1574"/>
        <end position="1595"/>
    </location>
</feature>
<feature type="transmembrane region" description="Helical" evidence="11">
    <location>
        <begin position="1616"/>
        <end position="1637"/>
    </location>
</feature>
<dbReference type="Gene3D" id="2.160.10.10">
    <property type="entry name" value="Hexapeptide repeat proteins"/>
    <property type="match status" value="1"/>
</dbReference>
<dbReference type="VEuPathDB" id="FungiDB:H257_16331"/>
<keyword evidence="3" id="KW-0808">Transferase</keyword>
<dbReference type="Gene3D" id="3.40.50.300">
    <property type="entry name" value="P-loop containing nucleotide triphosphate hydrolases"/>
    <property type="match status" value="1"/>
</dbReference>
<feature type="transmembrane region" description="Helical" evidence="11">
    <location>
        <begin position="1649"/>
        <end position="1668"/>
    </location>
</feature>
<comment type="subcellular location">
    <subcellularLocation>
        <location evidence="1">Membrane</location>
        <topology evidence="1">Multi-pass membrane protein</topology>
    </subcellularLocation>
</comment>
<dbReference type="Gene3D" id="4.10.470.20">
    <property type="match status" value="2"/>
</dbReference>
<dbReference type="SUPFAM" id="SSF51161">
    <property type="entry name" value="Trimeric LpxA-like enzymes"/>
    <property type="match status" value="1"/>
</dbReference>
<dbReference type="Pfam" id="PF17102">
    <property type="entry name" value="Stealth_CR3"/>
    <property type="match status" value="1"/>
</dbReference>
<gene>
    <name evidence="13" type="ORF">DYB34_006860</name>
</gene>
<keyword evidence="5" id="KW-0677">Repeat</keyword>
<dbReference type="Pfam" id="PF00005">
    <property type="entry name" value="ABC_tran"/>
    <property type="match status" value="1"/>
</dbReference>
<evidence type="ECO:0000256" key="8">
    <source>
        <dbReference type="ARBA" id="ARBA00023157"/>
    </source>
</evidence>
<dbReference type="InterPro" id="IPR031356">
    <property type="entry name" value="Stealth_CR4"/>
</dbReference>
<dbReference type="GO" id="GO:0140359">
    <property type="term" value="F:ABC-type transporter activity"/>
    <property type="evidence" value="ECO:0007669"/>
    <property type="project" value="InterPro"/>
</dbReference>
<evidence type="ECO:0000256" key="4">
    <source>
        <dbReference type="ARBA" id="ARBA00022692"/>
    </source>
</evidence>
<dbReference type="EMBL" id="QUTB01003954">
    <property type="protein sequence ID" value="RHY65096.1"/>
    <property type="molecule type" value="Genomic_DNA"/>
</dbReference>
<evidence type="ECO:0000313" key="13">
    <source>
        <dbReference type="EMBL" id="RHY65096.1"/>
    </source>
</evidence>
<dbReference type="InterPro" id="IPR011004">
    <property type="entry name" value="Trimer_LpxA-like_sf"/>
</dbReference>
<dbReference type="Pfam" id="PF00066">
    <property type="entry name" value="Notch"/>
    <property type="match status" value="2"/>
</dbReference>
<evidence type="ECO:0000256" key="2">
    <source>
        <dbReference type="ARBA" id="ARBA00007583"/>
    </source>
</evidence>
<dbReference type="PANTHER" id="PTHR24045:SF0">
    <property type="entry name" value="N-ACETYLGLUCOSAMINE-1-PHOSPHOTRANSFERASE SUBUNITS ALPHA_BETA"/>
    <property type="match status" value="1"/>
</dbReference>
<evidence type="ECO:0000256" key="9">
    <source>
        <dbReference type="ARBA" id="ARBA00023180"/>
    </source>
</evidence>
<feature type="region of interest" description="Disordered" evidence="10">
    <location>
        <begin position="385"/>
        <end position="406"/>
    </location>
</feature>
<keyword evidence="6 11" id="KW-1133">Transmembrane helix</keyword>
<evidence type="ECO:0000256" key="3">
    <source>
        <dbReference type="ARBA" id="ARBA00022679"/>
    </source>
</evidence>
<dbReference type="GO" id="GO:0016772">
    <property type="term" value="F:transferase activity, transferring phosphorus-containing groups"/>
    <property type="evidence" value="ECO:0007669"/>
    <property type="project" value="InterPro"/>
</dbReference>
<proteinExistence type="inferred from homology"/>
<dbReference type="Pfam" id="PF11380">
    <property type="entry name" value="Stealth_CR2"/>
    <property type="match status" value="1"/>
</dbReference>
<dbReference type="InterPro" id="IPR047141">
    <property type="entry name" value="Stealth"/>
</dbReference>
<dbReference type="Pfam" id="PF21711">
    <property type="entry name" value="DCTN5"/>
    <property type="match status" value="1"/>
</dbReference>
<dbReference type="GO" id="GO:0016020">
    <property type="term" value="C:membrane"/>
    <property type="evidence" value="ECO:0007669"/>
    <property type="project" value="UniProtKB-SubCell"/>
</dbReference>